<evidence type="ECO:0000256" key="3">
    <source>
        <dbReference type="ARBA" id="ARBA00022777"/>
    </source>
</evidence>
<dbReference type="Pfam" id="PF00294">
    <property type="entry name" value="PfkB"/>
    <property type="match status" value="1"/>
</dbReference>
<dbReference type="PANTHER" id="PTHR43085:SF57">
    <property type="entry name" value="CARBOHYDRATE KINASE PFKB DOMAIN-CONTAINING PROTEIN"/>
    <property type="match status" value="1"/>
</dbReference>
<dbReference type="SUPFAM" id="SSF53613">
    <property type="entry name" value="Ribokinase-like"/>
    <property type="match status" value="1"/>
</dbReference>
<evidence type="ECO:0000256" key="1">
    <source>
        <dbReference type="ARBA" id="ARBA00010688"/>
    </source>
</evidence>
<keyword evidence="2" id="KW-0808">Transferase</keyword>
<dbReference type="eggNOG" id="COG0524">
    <property type="taxonomic scope" value="Bacteria"/>
</dbReference>
<dbReference type="PROSITE" id="PS00584">
    <property type="entry name" value="PFKB_KINASES_2"/>
    <property type="match status" value="1"/>
</dbReference>
<dbReference type="AlphaFoldDB" id="W0ETZ9"/>
<organism evidence="5 6">
    <name type="scientific">Niabella soli DSM 19437</name>
    <dbReference type="NCBI Taxonomy" id="929713"/>
    <lineage>
        <taxon>Bacteria</taxon>
        <taxon>Pseudomonadati</taxon>
        <taxon>Bacteroidota</taxon>
        <taxon>Chitinophagia</taxon>
        <taxon>Chitinophagales</taxon>
        <taxon>Chitinophagaceae</taxon>
        <taxon>Niabella</taxon>
    </lineage>
</organism>
<reference evidence="5 6" key="1">
    <citation type="submission" date="2013-12" db="EMBL/GenBank/DDBJ databases">
        <authorList>
            <consortium name="DOE Joint Genome Institute"/>
            <person name="Eisen J."/>
            <person name="Huntemann M."/>
            <person name="Han J."/>
            <person name="Chen A."/>
            <person name="Kyrpides N."/>
            <person name="Mavromatis K."/>
            <person name="Markowitz V."/>
            <person name="Palaniappan K."/>
            <person name="Ivanova N."/>
            <person name="Schaumberg A."/>
            <person name="Pati A."/>
            <person name="Liolios K."/>
            <person name="Nordberg H.P."/>
            <person name="Cantor M.N."/>
            <person name="Hua S.X."/>
            <person name="Woyke T."/>
        </authorList>
    </citation>
    <scope>NUCLEOTIDE SEQUENCE [LARGE SCALE GENOMIC DNA]</scope>
    <source>
        <strain evidence="6">DSM 19437</strain>
    </source>
</reference>
<dbReference type="GO" id="GO:0016301">
    <property type="term" value="F:kinase activity"/>
    <property type="evidence" value="ECO:0007669"/>
    <property type="project" value="UniProtKB-KW"/>
</dbReference>
<dbReference type="Proteomes" id="UP000003586">
    <property type="component" value="Chromosome"/>
</dbReference>
<dbReference type="OrthoDB" id="9813569at2"/>
<dbReference type="EMBL" id="CP007035">
    <property type="protein sequence ID" value="AHF14285.1"/>
    <property type="molecule type" value="Genomic_DNA"/>
</dbReference>
<dbReference type="InterPro" id="IPR002173">
    <property type="entry name" value="Carboh/pur_kinase_PfkB_CS"/>
</dbReference>
<proteinExistence type="inferred from homology"/>
<dbReference type="InterPro" id="IPR029056">
    <property type="entry name" value="Ribokinase-like"/>
</dbReference>
<sequence length="301" mass="33479">MKNKVICFGEVLWDDFGTTKTIGGAPLNVGYHLSKLAIEPVIVSQVGKDEPGRGLLQQLDQWQLVADYCVVSDVHPTSTVNVQLLENGEVTYTITENVAWDFVEYDNELAGKIKEADAFIYGTLAARTPYTRATLLRYLEHAKWRVLDLNLRPPYTDRETLLLLIRSCHSLKLNRGELDFIGSFLGKGIETEAEGAALIFAAFDNIEEIILTKGEKGAAYYNRKEQWSIEGLTVPVMDTVGSGDAFLAAFVGGKLKGRTHRRQMEDAVVLSAFIATRQGACPSYTPATVQKFKEKYYEANV</sequence>
<evidence type="ECO:0000313" key="6">
    <source>
        <dbReference type="Proteomes" id="UP000003586"/>
    </source>
</evidence>
<dbReference type="STRING" id="929713.NIASO_01965"/>
<dbReference type="InterPro" id="IPR011611">
    <property type="entry name" value="PfkB_dom"/>
</dbReference>
<keyword evidence="6" id="KW-1185">Reference proteome</keyword>
<keyword evidence="3 5" id="KW-0418">Kinase</keyword>
<dbReference type="InterPro" id="IPR050306">
    <property type="entry name" value="PfkB_Carbo_kinase"/>
</dbReference>
<dbReference type="KEGG" id="nso:NIASO_01965"/>
<evidence type="ECO:0000256" key="2">
    <source>
        <dbReference type="ARBA" id="ARBA00022679"/>
    </source>
</evidence>
<dbReference type="PANTHER" id="PTHR43085">
    <property type="entry name" value="HEXOKINASE FAMILY MEMBER"/>
    <property type="match status" value="1"/>
</dbReference>
<name>W0ETZ9_9BACT</name>
<feature type="domain" description="Carbohydrate kinase PfkB" evidence="4">
    <location>
        <begin position="14"/>
        <end position="283"/>
    </location>
</feature>
<gene>
    <name evidence="5" type="ORF">NIASO_01965</name>
</gene>
<comment type="similarity">
    <text evidence="1">Belongs to the carbohydrate kinase PfkB family.</text>
</comment>
<dbReference type="HOGENOM" id="CLU_027634_6_3_10"/>
<evidence type="ECO:0000313" key="5">
    <source>
        <dbReference type="EMBL" id="AHF14285.1"/>
    </source>
</evidence>
<evidence type="ECO:0000259" key="4">
    <source>
        <dbReference type="Pfam" id="PF00294"/>
    </source>
</evidence>
<accession>W0ETZ9</accession>
<dbReference type="Gene3D" id="3.40.1190.20">
    <property type="match status" value="1"/>
</dbReference>
<dbReference type="RefSeq" id="WP_008581907.1">
    <property type="nucleotide sequence ID" value="NZ_CP007035.1"/>
</dbReference>
<protein>
    <submittedName>
        <fullName evidence="5">Ribokinase</fullName>
    </submittedName>
</protein>